<name>A0A812C4E7_ACAPH</name>
<protein>
    <submittedName>
        <fullName evidence="2">Uncharacterized protein</fullName>
    </submittedName>
</protein>
<evidence type="ECO:0000313" key="3">
    <source>
        <dbReference type="Proteomes" id="UP000597762"/>
    </source>
</evidence>
<evidence type="ECO:0000313" key="2">
    <source>
        <dbReference type="EMBL" id="CAE1249995.1"/>
    </source>
</evidence>
<sequence length="169" mass="19709">MCLVNCIGNITGRVPKVKRLGVPWTTTLSPERKLAIFLSIASKALFVPSPSLPVLIISFLFRQENLNIQASYFIISHIGHFFLFHIRFPLLSFLLLSFLLSFLISPYSFFLFFFLSFLLSFFLNISLFFLSFFLNISLFFLSFLIFPFLSFFLSFLIFPFSFFLSFFLS</sequence>
<organism evidence="2 3">
    <name type="scientific">Acanthosepion pharaonis</name>
    <name type="common">Pharaoh cuttlefish</name>
    <name type="synonym">Sepia pharaonis</name>
    <dbReference type="NCBI Taxonomy" id="158019"/>
    <lineage>
        <taxon>Eukaryota</taxon>
        <taxon>Metazoa</taxon>
        <taxon>Spiralia</taxon>
        <taxon>Lophotrochozoa</taxon>
        <taxon>Mollusca</taxon>
        <taxon>Cephalopoda</taxon>
        <taxon>Coleoidea</taxon>
        <taxon>Decapodiformes</taxon>
        <taxon>Sepiida</taxon>
        <taxon>Sepiina</taxon>
        <taxon>Sepiidae</taxon>
        <taxon>Acanthosepion</taxon>
    </lineage>
</organism>
<feature type="transmembrane region" description="Helical" evidence="1">
    <location>
        <begin position="110"/>
        <end position="134"/>
    </location>
</feature>
<dbReference type="Proteomes" id="UP000597762">
    <property type="component" value="Unassembled WGS sequence"/>
</dbReference>
<reference evidence="2" key="1">
    <citation type="submission" date="2021-01" db="EMBL/GenBank/DDBJ databases">
        <authorList>
            <person name="Li R."/>
            <person name="Bekaert M."/>
        </authorList>
    </citation>
    <scope>NUCLEOTIDE SEQUENCE</scope>
    <source>
        <strain evidence="2">Farmed</strain>
    </source>
</reference>
<keyword evidence="3" id="KW-1185">Reference proteome</keyword>
<accession>A0A812C4E7</accession>
<feature type="transmembrane region" description="Helical" evidence="1">
    <location>
        <begin position="34"/>
        <end position="61"/>
    </location>
</feature>
<dbReference type="EMBL" id="CAHIKZ030001028">
    <property type="protein sequence ID" value="CAE1249995.1"/>
    <property type="molecule type" value="Genomic_DNA"/>
</dbReference>
<gene>
    <name evidence="2" type="ORF">SPHA_26898</name>
</gene>
<keyword evidence="1" id="KW-0812">Transmembrane</keyword>
<feature type="transmembrane region" description="Helical" evidence="1">
    <location>
        <begin position="141"/>
        <end position="168"/>
    </location>
</feature>
<keyword evidence="1" id="KW-1133">Transmembrane helix</keyword>
<dbReference type="AlphaFoldDB" id="A0A812C4E7"/>
<feature type="transmembrane region" description="Helical" evidence="1">
    <location>
        <begin position="82"/>
        <end position="104"/>
    </location>
</feature>
<comment type="caution">
    <text evidence="2">The sequence shown here is derived from an EMBL/GenBank/DDBJ whole genome shotgun (WGS) entry which is preliminary data.</text>
</comment>
<evidence type="ECO:0000256" key="1">
    <source>
        <dbReference type="SAM" id="Phobius"/>
    </source>
</evidence>
<keyword evidence="1" id="KW-0472">Membrane</keyword>
<proteinExistence type="predicted"/>